<evidence type="ECO:0000313" key="2">
    <source>
        <dbReference type="EMBL" id="TCV78302.1"/>
    </source>
</evidence>
<accession>A0A4R3XNH4</accession>
<keyword evidence="1" id="KW-1133">Transmembrane helix</keyword>
<dbReference type="RefSeq" id="WP_124946098.1">
    <property type="nucleotide sequence ID" value="NZ_BHVT01000025.1"/>
</dbReference>
<dbReference type="OrthoDB" id="47603at2"/>
<keyword evidence="1" id="KW-0472">Membrane</keyword>
<dbReference type="AlphaFoldDB" id="A0A4R3XNH4"/>
<dbReference type="EMBL" id="SMCO01000039">
    <property type="protein sequence ID" value="TCV78302.1"/>
    <property type="molecule type" value="Genomic_DNA"/>
</dbReference>
<keyword evidence="3" id="KW-1185">Reference proteome</keyword>
<dbReference type="Gene3D" id="2.60.320.10">
    <property type="entry name" value="N-utilization substance G protein NusG, insert domain"/>
    <property type="match status" value="1"/>
</dbReference>
<protein>
    <submittedName>
        <fullName evidence="2">Uncharacterized protein</fullName>
    </submittedName>
</protein>
<evidence type="ECO:0000313" key="3">
    <source>
        <dbReference type="Proteomes" id="UP000295367"/>
    </source>
</evidence>
<sequence>MNLLKLVKPGDWLVLLAGMLSVVWLFNSIWQSGSGNRVIVRSGGKIIAETSLFQEQTIHVNGPLGTSIIAIQNHRARIASDPSPRQYCVKQGWLSRSGESAICLPNQVSLEITGAKKLYDSLTY</sequence>
<dbReference type="Proteomes" id="UP000295367">
    <property type="component" value="Unassembled WGS sequence"/>
</dbReference>
<reference evidence="2 3" key="1">
    <citation type="submission" date="2019-03" db="EMBL/GenBank/DDBJ databases">
        <title>Genomic Encyclopedia of Type Strains, Phase IV (KMG-IV): sequencing the most valuable type-strain genomes for metagenomic binning, comparative biology and taxonomic classification.</title>
        <authorList>
            <person name="Goeker M."/>
        </authorList>
    </citation>
    <scope>NUCLEOTIDE SEQUENCE [LARGE SCALE GENOMIC DNA]</scope>
    <source>
        <strain evidence="2 3">DSM 100309</strain>
    </source>
</reference>
<feature type="transmembrane region" description="Helical" evidence="1">
    <location>
        <begin position="12"/>
        <end position="30"/>
    </location>
</feature>
<organism evidence="2 3">
    <name type="scientific">Sulfurirhabdus autotrophica</name>
    <dbReference type="NCBI Taxonomy" id="1706046"/>
    <lineage>
        <taxon>Bacteria</taxon>
        <taxon>Pseudomonadati</taxon>
        <taxon>Pseudomonadota</taxon>
        <taxon>Betaproteobacteria</taxon>
        <taxon>Nitrosomonadales</taxon>
        <taxon>Sulfuricellaceae</taxon>
        <taxon>Sulfurirhabdus</taxon>
    </lineage>
</organism>
<keyword evidence="1" id="KW-0812">Transmembrane</keyword>
<dbReference type="CDD" id="cd09910">
    <property type="entry name" value="NGN-insert_like"/>
    <property type="match status" value="1"/>
</dbReference>
<evidence type="ECO:0000256" key="1">
    <source>
        <dbReference type="SAM" id="Phobius"/>
    </source>
</evidence>
<dbReference type="InterPro" id="IPR038690">
    <property type="entry name" value="NusG_2_sf"/>
</dbReference>
<gene>
    <name evidence="2" type="ORF">EDC63_1395</name>
</gene>
<name>A0A4R3XNH4_9PROT</name>
<proteinExistence type="predicted"/>
<dbReference type="Pfam" id="PF07009">
    <property type="entry name" value="NusG_II"/>
    <property type="match status" value="1"/>
</dbReference>
<comment type="caution">
    <text evidence="2">The sequence shown here is derived from an EMBL/GenBank/DDBJ whole genome shotgun (WGS) entry which is preliminary data.</text>
</comment>